<gene>
    <name evidence="10" type="primary">cysGA</name>
    <name evidence="10" type="synonym">hemD</name>
    <name evidence="10" type="ordered locus">PSMK_06790</name>
</gene>
<dbReference type="NCBIfam" id="TIGR01469">
    <property type="entry name" value="cobA_cysG_Cterm"/>
    <property type="match status" value="1"/>
</dbReference>
<dbReference type="Gene3D" id="3.30.950.10">
    <property type="entry name" value="Methyltransferase, Cobalt-precorrin-4 Transmethylase, Domain 2"/>
    <property type="match status" value="1"/>
</dbReference>
<keyword evidence="6" id="KW-0627">Porphyrin biosynthesis</keyword>
<evidence type="ECO:0000256" key="6">
    <source>
        <dbReference type="ARBA" id="ARBA00023244"/>
    </source>
</evidence>
<dbReference type="GO" id="GO:0004852">
    <property type="term" value="F:uroporphyrinogen-III synthase activity"/>
    <property type="evidence" value="ECO:0007669"/>
    <property type="project" value="InterPro"/>
</dbReference>
<dbReference type="FunFam" id="3.40.1010.10:FF:000001">
    <property type="entry name" value="Siroheme synthase"/>
    <property type="match status" value="1"/>
</dbReference>
<feature type="domain" description="Tetrapyrrole methylase" evidence="8">
    <location>
        <begin position="3"/>
        <end position="215"/>
    </location>
</feature>
<proteinExistence type="inferred from homology"/>
<evidence type="ECO:0000256" key="1">
    <source>
        <dbReference type="ARBA" id="ARBA00005879"/>
    </source>
</evidence>
<protein>
    <recommendedName>
        <fullName evidence="2">uroporphyrinogen-III C-methyltransferase</fullName>
        <ecNumber evidence="2">2.1.1.107</ecNumber>
    </recommendedName>
</protein>
<evidence type="ECO:0000259" key="9">
    <source>
        <dbReference type="Pfam" id="PF02602"/>
    </source>
</evidence>
<dbReference type="AlphaFoldDB" id="I0IC50"/>
<evidence type="ECO:0000256" key="5">
    <source>
        <dbReference type="ARBA" id="ARBA00022691"/>
    </source>
</evidence>
<dbReference type="InterPro" id="IPR050161">
    <property type="entry name" value="Siro_Cobalamin_biosynth"/>
</dbReference>
<dbReference type="eggNOG" id="COG1587">
    <property type="taxonomic scope" value="Bacteria"/>
</dbReference>
<dbReference type="InterPro" id="IPR006366">
    <property type="entry name" value="CobA/CysG_C"/>
</dbReference>
<keyword evidence="4 10" id="KW-0808">Transferase</keyword>
<dbReference type="PANTHER" id="PTHR45790">
    <property type="entry name" value="SIROHEME SYNTHASE-RELATED"/>
    <property type="match status" value="1"/>
</dbReference>
<dbReference type="NCBIfam" id="NF004790">
    <property type="entry name" value="PRK06136.1"/>
    <property type="match status" value="1"/>
</dbReference>
<dbReference type="EMBL" id="AP012338">
    <property type="protein sequence ID" value="BAM02838.1"/>
    <property type="molecule type" value="Genomic_DNA"/>
</dbReference>
<evidence type="ECO:0000256" key="4">
    <source>
        <dbReference type="ARBA" id="ARBA00022679"/>
    </source>
</evidence>
<dbReference type="InterPro" id="IPR000878">
    <property type="entry name" value="4pyrrol_Mease"/>
</dbReference>
<dbReference type="Pfam" id="PF02602">
    <property type="entry name" value="HEM4"/>
    <property type="match status" value="1"/>
</dbReference>
<evidence type="ECO:0000259" key="8">
    <source>
        <dbReference type="Pfam" id="PF00590"/>
    </source>
</evidence>
<dbReference type="HOGENOM" id="CLU_011276_6_0_0"/>
<reference evidence="10 11" key="1">
    <citation type="submission" date="2012-02" db="EMBL/GenBank/DDBJ databases">
        <title>Complete genome sequence of Phycisphaera mikurensis NBRC 102666.</title>
        <authorList>
            <person name="Ankai A."/>
            <person name="Hosoyama A."/>
            <person name="Terui Y."/>
            <person name="Sekine M."/>
            <person name="Fukai R."/>
            <person name="Kato Y."/>
            <person name="Nakamura S."/>
            <person name="Yamada-Narita S."/>
            <person name="Kawakoshi A."/>
            <person name="Fukunaga Y."/>
            <person name="Yamazaki S."/>
            <person name="Fujita N."/>
        </authorList>
    </citation>
    <scope>NUCLEOTIDE SEQUENCE [LARGE SCALE GENOMIC DNA]</scope>
    <source>
        <strain evidence="11">NBRC 102666 / KCTC 22515 / FYK2301M01</strain>
    </source>
</reference>
<accession>I0IC50</accession>
<dbReference type="GO" id="GO:0032259">
    <property type="term" value="P:methylation"/>
    <property type="evidence" value="ECO:0007669"/>
    <property type="project" value="UniProtKB-KW"/>
</dbReference>
<keyword evidence="5" id="KW-0949">S-adenosyl-L-methionine</keyword>
<dbReference type="Gene3D" id="3.40.50.10090">
    <property type="match status" value="2"/>
</dbReference>
<dbReference type="InterPro" id="IPR035996">
    <property type="entry name" value="4pyrrol_Methylase_sf"/>
</dbReference>
<dbReference type="PANTHER" id="PTHR45790:SF3">
    <property type="entry name" value="S-ADENOSYL-L-METHIONINE-DEPENDENT UROPORPHYRINOGEN III METHYLTRANSFERASE, CHLOROPLASTIC"/>
    <property type="match status" value="1"/>
</dbReference>
<keyword evidence="11" id="KW-1185">Reference proteome</keyword>
<dbReference type="CDD" id="cd11642">
    <property type="entry name" value="SUMT"/>
    <property type="match status" value="1"/>
</dbReference>
<comment type="pathway">
    <text evidence="7">Porphyrin-containing compound metabolism; siroheme biosynthesis; precorrin-2 from uroporphyrinogen III: step 1/1.</text>
</comment>
<dbReference type="EC" id="2.1.1.107" evidence="2"/>
<dbReference type="eggNOG" id="COG0007">
    <property type="taxonomic scope" value="Bacteria"/>
</dbReference>
<dbReference type="GO" id="GO:0004851">
    <property type="term" value="F:uroporphyrin-III C-methyltransferase activity"/>
    <property type="evidence" value="ECO:0007669"/>
    <property type="project" value="UniProtKB-EC"/>
</dbReference>
<organism evidence="10 11">
    <name type="scientific">Phycisphaera mikurensis (strain NBRC 102666 / KCTC 22515 / FYK2301M01)</name>
    <dbReference type="NCBI Taxonomy" id="1142394"/>
    <lineage>
        <taxon>Bacteria</taxon>
        <taxon>Pseudomonadati</taxon>
        <taxon>Planctomycetota</taxon>
        <taxon>Phycisphaerae</taxon>
        <taxon>Phycisphaerales</taxon>
        <taxon>Phycisphaeraceae</taxon>
        <taxon>Phycisphaera</taxon>
    </lineage>
</organism>
<dbReference type="Proteomes" id="UP000007881">
    <property type="component" value="Chromosome"/>
</dbReference>
<name>I0IC50_PHYMF</name>
<dbReference type="CDD" id="cd06578">
    <property type="entry name" value="HemD"/>
    <property type="match status" value="1"/>
</dbReference>
<dbReference type="Gene3D" id="3.40.1010.10">
    <property type="entry name" value="Cobalt-precorrin-4 Transmethylase, Domain 1"/>
    <property type="match status" value="1"/>
</dbReference>
<dbReference type="Pfam" id="PF00590">
    <property type="entry name" value="TP_methylase"/>
    <property type="match status" value="1"/>
</dbReference>
<evidence type="ECO:0000313" key="10">
    <source>
        <dbReference type="EMBL" id="BAM02838.1"/>
    </source>
</evidence>
<keyword evidence="10" id="KW-0456">Lyase</keyword>
<dbReference type="GO" id="GO:0019354">
    <property type="term" value="P:siroheme biosynthetic process"/>
    <property type="evidence" value="ECO:0007669"/>
    <property type="project" value="InterPro"/>
</dbReference>
<evidence type="ECO:0000256" key="3">
    <source>
        <dbReference type="ARBA" id="ARBA00022603"/>
    </source>
</evidence>
<keyword evidence="3 10" id="KW-0489">Methyltransferase</keyword>
<sequence>MCLVGAGPGDPGLLTVAGLDRLRRADVVVYDALASPRLLAEAKRGADLVDVGKRARHHKMQQDDINALLVAEARAGRSVVRLKGGDPYLFGRGAEEAAACARGGVACEVLPGVTSGLAAPATAGIPVTHRRVASTVTLVTGHEDPTKEGTSVDYRGLALLIARGGTACFYMGVGRLPLIAQQLAAEGLDTATPAAVVQWGTTPRQRRCVAPLDGLAAAAAAAGVSSPAIVVVGEAAGIQEPGLDFFTDRPLFGQRVLVTRTRQDPSRLENLLLAAGADPIEAPTLRLVAPEDPAPADAALRRLGPPPAASDPAAPPRFDALVLTSGNAVDALADRLDALGLDGRVLAGVELCVVGPATAARLHERLRLRADRLPETLTGAGVAEAFAAAGAAAGRRFLLYRADIARPELPEGLEAAGAAEVCEVVAYESRPAASLPEEAMAALRDRSVDWLTFTSAATARNLVDLLGEERALLDAPRVASIGPITSEACRGLGLRVAAEAEDPSLESLTAAMAAAGPREPNA</sequence>
<dbReference type="InterPro" id="IPR036108">
    <property type="entry name" value="4pyrrol_syn_uPrphyn_synt_sf"/>
</dbReference>
<dbReference type="InterPro" id="IPR014776">
    <property type="entry name" value="4pyrrole_Mease_sub2"/>
</dbReference>
<dbReference type="SUPFAM" id="SSF69618">
    <property type="entry name" value="HemD-like"/>
    <property type="match status" value="1"/>
</dbReference>
<evidence type="ECO:0000256" key="7">
    <source>
        <dbReference type="ARBA" id="ARBA00025705"/>
    </source>
</evidence>
<dbReference type="InterPro" id="IPR014777">
    <property type="entry name" value="4pyrrole_Mease_sub1"/>
</dbReference>
<feature type="domain" description="Tetrapyrrole biosynthesis uroporphyrinogen III synthase" evidence="9">
    <location>
        <begin position="267"/>
        <end position="509"/>
    </location>
</feature>
<dbReference type="InterPro" id="IPR003754">
    <property type="entry name" value="4pyrrol_synth_uPrphyn_synth"/>
</dbReference>
<dbReference type="STRING" id="1142394.PSMK_06790"/>
<dbReference type="SUPFAM" id="SSF53790">
    <property type="entry name" value="Tetrapyrrole methylase"/>
    <property type="match status" value="1"/>
</dbReference>
<dbReference type="KEGG" id="phm:PSMK_06790"/>
<evidence type="ECO:0000256" key="2">
    <source>
        <dbReference type="ARBA" id="ARBA00012162"/>
    </source>
</evidence>
<evidence type="ECO:0000313" key="11">
    <source>
        <dbReference type="Proteomes" id="UP000007881"/>
    </source>
</evidence>
<comment type="similarity">
    <text evidence="1">Belongs to the precorrin methyltransferase family.</text>
</comment>